<accession>A0A844FH08</accession>
<evidence type="ECO:0000256" key="2">
    <source>
        <dbReference type="ARBA" id="ARBA00022643"/>
    </source>
</evidence>
<dbReference type="OrthoDB" id="9805976at2"/>
<dbReference type="InterPro" id="IPR029039">
    <property type="entry name" value="Flavoprotein-like_sf"/>
</dbReference>
<keyword evidence="1" id="KW-0285">Flavoprotein</keyword>
<dbReference type="SUPFAM" id="SSF52218">
    <property type="entry name" value="Flavoproteins"/>
    <property type="match status" value="1"/>
</dbReference>
<dbReference type="EMBL" id="VULR01000006">
    <property type="protein sequence ID" value="MSS43264.1"/>
    <property type="molecule type" value="Genomic_DNA"/>
</dbReference>
<dbReference type="GO" id="GO:0016491">
    <property type="term" value="F:oxidoreductase activity"/>
    <property type="evidence" value="ECO:0007669"/>
    <property type="project" value="InterPro"/>
</dbReference>
<organism evidence="4 5">
    <name type="scientific">Anaerosalibacter bizertensis</name>
    <dbReference type="NCBI Taxonomy" id="932217"/>
    <lineage>
        <taxon>Bacteria</taxon>
        <taxon>Bacillati</taxon>
        <taxon>Bacillota</taxon>
        <taxon>Tissierellia</taxon>
        <taxon>Tissierellales</taxon>
        <taxon>Sporanaerobacteraceae</taxon>
        <taxon>Anaerosalibacter</taxon>
    </lineage>
</organism>
<gene>
    <name evidence="4" type="ORF">FYJ27_05895</name>
</gene>
<evidence type="ECO:0000313" key="5">
    <source>
        <dbReference type="Proteomes" id="UP000462760"/>
    </source>
</evidence>
<name>A0A844FH08_9FIRM</name>
<dbReference type="AlphaFoldDB" id="A0A844FH08"/>
<dbReference type="InterPro" id="IPR051796">
    <property type="entry name" value="ISF_SsuE-like"/>
</dbReference>
<dbReference type="RefSeq" id="WP_154483942.1">
    <property type="nucleotide sequence ID" value="NZ_VULR01000006.1"/>
</dbReference>
<dbReference type="Proteomes" id="UP000462760">
    <property type="component" value="Unassembled WGS sequence"/>
</dbReference>
<dbReference type="InterPro" id="IPR005025">
    <property type="entry name" value="FMN_Rdtase-like_dom"/>
</dbReference>
<sequence length="197" mass="22749">MKKVVALMGSPRKGKNTDILLDTFLKGIDEKVYSIDKVYLREKNFKYCIACGSCEKDGKCILEDDMDEIYDLFDTGDIFVLASPLYFNSVSSLTKIVIDRCQIYWSLKRALNQSYRKDKDRIGIFLSVGGAAFEHDQFQACIRTVDLFFKSIDVKYLGNYFVSGTDKLSIWNREDVLKEVQNIGKNIENIPNFYLHR</sequence>
<protein>
    <submittedName>
        <fullName evidence="4">Flavodoxin family protein</fullName>
    </submittedName>
</protein>
<dbReference type="Gene3D" id="3.40.50.360">
    <property type="match status" value="1"/>
</dbReference>
<comment type="caution">
    <text evidence="4">The sequence shown here is derived from an EMBL/GenBank/DDBJ whole genome shotgun (WGS) entry which is preliminary data.</text>
</comment>
<evidence type="ECO:0000313" key="4">
    <source>
        <dbReference type="EMBL" id="MSS43264.1"/>
    </source>
</evidence>
<reference evidence="4 5" key="1">
    <citation type="submission" date="2019-08" db="EMBL/GenBank/DDBJ databases">
        <title>In-depth cultivation of the pig gut microbiome towards novel bacterial diversity and tailored functional studies.</title>
        <authorList>
            <person name="Wylensek D."/>
            <person name="Hitch T.C.A."/>
            <person name="Clavel T."/>
        </authorList>
    </citation>
    <scope>NUCLEOTIDE SEQUENCE [LARGE SCALE GENOMIC DNA]</scope>
    <source>
        <strain evidence="4 5">Med78-601-WT-4W-RMD-3</strain>
    </source>
</reference>
<keyword evidence="2" id="KW-0288">FMN</keyword>
<evidence type="ECO:0000256" key="1">
    <source>
        <dbReference type="ARBA" id="ARBA00022630"/>
    </source>
</evidence>
<dbReference type="PANTHER" id="PTHR43278">
    <property type="entry name" value="NAD(P)H-DEPENDENT FMN-CONTAINING OXIDOREDUCTASE YWQN-RELATED"/>
    <property type="match status" value="1"/>
</dbReference>
<dbReference type="PANTHER" id="PTHR43278:SF2">
    <property type="entry name" value="IRON-SULFUR FLAVOPROTEIN"/>
    <property type="match status" value="1"/>
</dbReference>
<feature type="domain" description="NADPH-dependent FMN reductase-like" evidence="3">
    <location>
        <begin position="3"/>
        <end position="137"/>
    </location>
</feature>
<proteinExistence type="predicted"/>
<dbReference type="Pfam" id="PF03358">
    <property type="entry name" value="FMN_red"/>
    <property type="match status" value="1"/>
</dbReference>
<evidence type="ECO:0000259" key="3">
    <source>
        <dbReference type="Pfam" id="PF03358"/>
    </source>
</evidence>